<proteinExistence type="predicted"/>
<dbReference type="OrthoDB" id="7869946at2"/>
<dbReference type="PANTHER" id="PTHR30461:SF23">
    <property type="entry name" value="DNA RECOMBINASE-RELATED"/>
    <property type="match status" value="1"/>
</dbReference>
<evidence type="ECO:0000259" key="1">
    <source>
        <dbReference type="SMART" id="SM00857"/>
    </source>
</evidence>
<dbReference type="Proteomes" id="UP000049455">
    <property type="component" value="Unassembled WGS sequence"/>
</dbReference>
<dbReference type="InterPro" id="IPR050639">
    <property type="entry name" value="SSR_resolvase"/>
</dbReference>
<sequence length="132" mass="14384">MIAALYLRSATQNDDAIAEQHRSCAAHAAGRGWTVGEVFTDNGYNGLRDDRPGLGALRECLREGRASVVIAEDGVRFFRDLDKLADFAASCEAQGAKLSCVQGIGSMKNLMQRLIKEDIAERQRRTAGRTLA</sequence>
<dbReference type="InterPro" id="IPR006119">
    <property type="entry name" value="Resolv_N"/>
</dbReference>
<dbReference type="AlphaFoldDB" id="A0A0M7B9H9"/>
<dbReference type="Gene3D" id="3.40.50.1390">
    <property type="entry name" value="Resolvase, N-terminal catalytic domain"/>
    <property type="match status" value="1"/>
</dbReference>
<dbReference type="SUPFAM" id="SSF53041">
    <property type="entry name" value="Resolvase-like"/>
    <property type="match status" value="1"/>
</dbReference>
<dbReference type="RefSeq" id="WP_055663018.1">
    <property type="nucleotide sequence ID" value="NZ_CYPR01000088.1"/>
</dbReference>
<keyword evidence="3" id="KW-1185">Reference proteome</keyword>
<dbReference type="CDD" id="cd00338">
    <property type="entry name" value="Ser_Recombinase"/>
    <property type="match status" value="1"/>
</dbReference>
<organism evidence="2 3">
    <name type="scientific">Jannaschia seosinensis</name>
    <dbReference type="NCBI Taxonomy" id="313367"/>
    <lineage>
        <taxon>Bacteria</taxon>
        <taxon>Pseudomonadati</taxon>
        <taxon>Pseudomonadota</taxon>
        <taxon>Alphaproteobacteria</taxon>
        <taxon>Rhodobacterales</taxon>
        <taxon>Roseobacteraceae</taxon>
        <taxon>Jannaschia</taxon>
    </lineage>
</organism>
<feature type="domain" description="Resolvase/invertase-type recombinase catalytic" evidence="1">
    <location>
        <begin position="3"/>
        <end position="130"/>
    </location>
</feature>
<dbReference type="PANTHER" id="PTHR30461">
    <property type="entry name" value="DNA-INVERTASE FROM LAMBDOID PROPHAGE"/>
    <property type="match status" value="1"/>
</dbReference>
<evidence type="ECO:0000313" key="3">
    <source>
        <dbReference type="Proteomes" id="UP000049455"/>
    </source>
</evidence>
<dbReference type="SMART" id="SM00857">
    <property type="entry name" value="Resolvase"/>
    <property type="match status" value="1"/>
</dbReference>
<dbReference type="GO" id="GO:0000150">
    <property type="term" value="F:DNA strand exchange activity"/>
    <property type="evidence" value="ECO:0007669"/>
    <property type="project" value="InterPro"/>
</dbReference>
<dbReference type="EMBL" id="CYPR01000088">
    <property type="protein sequence ID" value="CUH38610.1"/>
    <property type="molecule type" value="Genomic_DNA"/>
</dbReference>
<dbReference type="STRING" id="313367.JSE7799_01437"/>
<reference evidence="2 3" key="1">
    <citation type="submission" date="2015-09" db="EMBL/GenBank/DDBJ databases">
        <authorList>
            <person name="Jackson K.R."/>
            <person name="Lunt B.L."/>
            <person name="Fisher J.N.B."/>
            <person name="Gardner A.V."/>
            <person name="Bailey M.E."/>
            <person name="Deus L.M."/>
            <person name="Earl A.S."/>
            <person name="Gibby P.D."/>
            <person name="Hartmann K.A."/>
            <person name="Liu J.E."/>
            <person name="Manci A.M."/>
            <person name="Nielsen D.A."/>
            <person name="Solomon M.B."/>
            <person name="Breakwell D.P."/>
            <person name="Burnett S.H."/>
            <person name="Grose J.H."/>
        </authorList>
    </citation>
    <scope>NUCLEOTIDE SEQUENCE [LARGE SCALE GENOMIC DNA]</scope>
    <source>
        <strain evidence="2 3">CECT 7799</strain>
    </source>
</reference>
<name>A0A0M7B9H9_9RHOB</name>
<dbReference type="GO" id="GO:0003677">
    <property type="term" value="F:DNA binding"/>
    <property type="evidence" value="ECO:0007669"/>
    <property type="project" value="InterPro"/>
</dbReference>
<protein>
    <recommendedName>
        <fullName evidence="1">Resolvase/invertase-type recombinase catalytic domain-containing protein</fullName>
    </recommendedName>
</protein>
<gene>
    <name evidence="2" type="ORF">JSE7799_01437</name>
</gene>
<dbReference type="InterPro" id="IPR036162">
    <property type="entry name" value="Resolvase-like_N_sf"/>
</dbReference>
<dbReference type="Pfam" id="PF00239">
    <property type="entry name" value="Resolvase"/>
    <property type="match status" value="1"/>
</dbReference>
<evidence type="ECO:0000313" key="2">
    <source>
        <dbReference type="EMBL" id="CUH38610.1"/>
    </source>
</evidence>
<accession>A0A0M7B9H9</accession>